<evidence type="ECO:0000313" key="3">
    <source>
        <dbReference type="Proteomes" id="UP001302059"/>
    </source>
</evidence>
<protein>
    <submittedName>
        <fullName evidence="2">Aldo/keto reductase</fullName>
        <ecNumber evidence="2">1.1.1.-</ecNumber>
    </submittedName>
</protein>
<comment type="caution">
    <text evidence="2">The sequence shown here is derived from an EMBL/GenBank/DDBJ whole genome shotgun (WGS) entry which is preliminary data.</text>
</comment>
<dbReference type="EMBL" id="JASNGB010000057">
    <property type="protein sequence ID" value="MDL2344088.1"/>
    <property type="molecule type" value="Genomic_DNA"/>
</dbReference>
<dbReference type="PANTHER" id="PTHR43312">
    <property type="entry name" value="D-THREO-ALDOSE 1-DEHYDROGENASE"/>
    <property type="match status" value="1"/>
</dbReference>
<dbReference type="Pfam" id="PF00248">
    <property type="entry name" value="Aldo_ket_red"/>
    <property type="match status" value="1"/>
</dbReference>
<keyword evidence="2" id="KW-0560">Oxidoreductase</keyword>
<sequence length="331" mass="36306">MTTSARPHQRPLGRTGLHVTEIGYGAWGIGADMWKGAQDDESLAALRRYVELGGNFIDTAMGYGNGHSERLVGQVAREFPGTLVATKVSPKNMQWPAAPGTTADEAFPGEYVVQMTEASLERLGLPTIDVQQLHVWNDSWLGQGDWQEAAAQLKREGKIRAFGISINDHQPDNAVKAVESGAVDTVQVIYNVFDQSPQDRLLDACRMHGVGVIVRVALDEGSLTGTITPETTFPEGDWRHTYFGGNRKAELQPRLRAIEADLGLTTAQLPETALRFVLSHPAVSTVIVGMRSVRNVERNLALADGRGLPAEQVHKLQAHRWDRNWYLPAGD</sequence>
<dbReference type="Proteomes" id="UP001302059">
    <property type="component" value="Unassembled WGS sequence"/>
</dbReference>
<dbReference type="InterPro" id="IPR053135">
    <property type="entry name" value="AKR2_Oxidoreductase"/>
</dbReference>
<accession>A0ABT7JI19</accession>
<dbReference type="EC" id="1.1.1.-" evidence="2"/>
<dbReference type="SUPFAM" id="SSF51430">
    <property type="entry name" value="NAD(P)-linked oxidoreductase"/>
    <property type="match status" value="1"/>
</dbReference>
<dbReference type="GO" id="GO:0016491">
    <property type="term" value="F:oxidoreductase activity"/>
    <property type="evidence" value="ECO:0007669"/>
    <property type="project" value="UniProtKB-KW"/>
</dbReference>
<organism evidence="2 3">
    <name type="scientific">Deinococcus rhizophilus</name>
    <dbReference type="NCBI Taxonomy" id="3049544"/>
    <lineage>
        <taxon>Bacteria</taxon>
        <taxon>Thermotogati</taxon>
        <taxon>Deinococcota</taxon>
        <taxon>Deinococci</taxon>
        <taxon>Deinococcales</taxon>
        <taxon>Deinococcaceae</taxon>
        <taxon>Deinococcus</taxon>
    </lineage>
</organism>
<name>A0ABT7JI19_9DEIO</name>
<reference evidence="2 3" key="1">
    <citation type="submission" date="2023-05" db="EMBL/GenBank/DDBJ databases">
        <authorList>
            <person name="Gao F."/>
        </authorList>
    </citation>
    <scope>NUCLEOTIDE SEQUENCE [LARGE SCALE GENOMIC DNA]</scope>
    <source>
        <strain evidence="2 3">MIMF12</strain>
    </source>
</reference>
<dbReference type="InterPro" id="IPR023210">
    <property type="entry name" value="NADP_OxRdtase_dom"/>
</dbReference>
<dbReference type="Gene3D" id="3.20.20.100">
    <property type="entry name" value="NADP-dependent oxidoreductase domain"/>
    <property type="match status" value="1"/>
</dbReference>
<feature type="domain" description="NADP-dependent oxidoreductase" evidence="1">
    <location>
        <begin position="21"/>
        <end position="319"/>
    </location>
</feature>
<dbReference type="CDD" id="cd19086">
    <property type="entry name" value="AKR_AKR11C1"/>
    <property type="match status" value="1"/>
</dbReference>
<proteinExistence type="predicted"/>
<dbReference type="InterPro" id="IPR036812">
    <property type="entry name" value="NAD(P)_OxRdtase_dom_sf"/>
</dbReference>
<dbReference type="RefSeq" id="WP_285522837.1">
    <property type="nucleotide sequence ID" value="NZ_JASNGB010000057.1"/>
</dbReference>
<dbReference type="PANTHER" id="PTHR43312:SF1">
    <property type="entry name" value="NADP-DEPENDENT OXIDOREDUCTASE DOMAIN-CONTAINING PROTEIN"/>
    <property type="match status" value="1"/>
</dbReference>
<gene>
    <name evidence="2" type="ORF">QOL99_07975</name>
</gene>
<evidence type="ECO:0000313" key="2">
    <source>
        <dbReference type="EMBL" id="MDL2344088.1"/>
    </source>
</evidence>
<evidence type="ECO:0000259" key="1">
    <source>
        <dbReference type="Pfam" id="PF00248"/>
    </source>
</evidence>
<keyword evidence="3" id="KW-1185">Reference proteome</keyword>